<evidence type="ECO:0000313" key="5">
    <source>
        <dbReference type="Proteomes" id="UP001058974"/>
    </source>
</evidence>
<comment type="caution">
    <text evidence="4">The sequence shown here is derived from an EMBL/GenBank/DDBJ whole genome shotgun (WGS) entry which is preliminary data.</text>
</comment>
<dbReference type="Pfam" id="PF00072">
    <property type="entry name" value="Response_reg"/>
    <property type="match status" value="1"/>
</dbReference>
<evidence type="ECO:0000256" key="1">
    <source>
        <dbReference type="PROSITE-ProRule" id="PRU00169"/>
    </source>
</evidence>
<dbReference type="OrthoDB" id="1385698at2759"/>
<dbReference type="GO" id="GO:0000160">
    <property type="term" value="P:phosphorelay signal transduction system"/>
    <property type="evidence" value="ECO:0007669"/>
    <property type="project" value="InterPro"/>
</dbReference>
<organism evidence="4 5">
    <name type="scientific">Pisum sativum</name>
    <name type="common">Garden pea</name>
    <name type="synonym">Lathyrus oleraceus</name>
    <dbReference type="NCBI Taxonomy" id="3888"/>
    <lineage>
        <taxon>Eukaryota</taxon>
        <taxon>Viridiplantae</taxon>
        <taxon>Streptophyta</taxon>
        <taxon>Embryophyta</taxon>
        <taxon>Tracheophyta</taxon>
        <taxon>Spermatophyta</taxon>
        <taxon>Magnoliopsida</taxon>
        <taxon>eudicotyledons</taxon>
        <taxon>Gunneridae</taxon>
        <taxon>Pentapetalae</taxon>
        <taxon>rosids</taxon>
        <taxon>fabids</taxon>
        <taxon>Fabales</taxon>
        <taxon>Fabaceae</taxon>
        <taxon>Papilionoideae</taxon>
        <taxon>50 kb inversion clade</taxon>
        <taxon>NPAAA clade</taxon>
        <taxon>Hologalegina</taxon>
        <taxon>IRL clade</taxon>
        <taxon>Fabeae</taxon>
        <taxon>Lathyrus</taxon>
    </lineage>
</organism>
<reference evidence="4 5" key="1">
    <citation type="journal article" date="2022" name="Nat. Genet.">
        <title>Improved pea reference genome and pan-genome highlight genomic features and evolutionary characteristics.</title>
        <authorList>
            <person name="Yang T."/>
            <person name="Liu R."/>
            <person name="Luo Y."/>
            <person name="Hu S."/>
            <person name="Wang D."/>
            <person name="Wang C."/>
            <person name="Pandey M.K."/>
            <person name="Ge S."/>
            <person name="Xu Q."/>
            <person name="Li N."/>
            <person name="Li G."/>
            <person name="Huang Y."/>
            <person name="Saxena R.K."/>
            <person name="Ji Y."/>
            <person name="Li M."/>
            <person name="Yan X."/>
            <person name="He Y."/>
            <person name="Liu Y."/>
            <person name="Wang X."/>
            <person name="Xiang C."/>
            <person name="Varshney R.K."/>
            <person name="Ding H."/>
            <person name="Gao S."/>
            <person name="Zong X."/>
        </authorList>
    </citation>
    <scope>NUCLEOTIDE SEQUENCE [LARGE SCALE GENOMIC DNA]</scope>
    <source>
        <strain evidence="4 5">cv. Zhongwan 6</strain>
    </source>
</reference>
<dbReference type="InterPro" id="IPR001789">
    <property type="entry name" value="Sig_transdc_resp-reg_receiver"/>
</dbReference>
<dbReference type="CDD" id="cd17546">
    <property type="entry name" value="REC_hyHK_CKI1_RcsC-like"/>
    <property type="match status" value="1"/>
</dbReference>
<feature type="domain" description="Response regulatory" evidence="3">
    <location>
        <begin position="31"/>
        <end position="146"/>
    </location>
</feature>
<keyword evidence="5" id="KW-1185">Reference proteome</keyword>
<protein>
    <recommendedName>
        <fullName evidence="3">Response regulatory domain-containing protein</fullName>
    </recommendedName>
</protein>
<proteinExistence type="predicted"/>
<dbReference type="SMART" id="SM00448">
    <property type="entry name" value="REC"/>
    <property type="match status" value="1"/>
</dbReference>
<evidence type="ECO:0000259" key="3">
    <source>
        <dbReference type="PROSITE" id="PS50110"/>
    </source>
</evidence>
<dbReference type="InterPro" id="IPR052048">
    <property type="entry name" value="ST_Response_Regulator"/>
</dbReference>
<dbReference type="Proteomes" id="UP001058974">
    <property type="component" value="Chromosome 7"/>
</dbReference>
<evidence type="ECO:0000256" key="2">
    <source>
        <dbReference type="SAM" id="MobiDB-lite"/>
    </source>
</evidence>
<comment type="caution">
    <text evidence="1">Lacks conserved residue(s) required for the propagation of feature annotation.</text>
</comment>
<dbReference type="Gramene" id="Psat07G0253400-T1">
    <property type="protein sequence ID" value="KAI5385990.1"/>
    <property type="gene ID" value="KIW84_072534"/>
</dbReference>
<dbReference type="PANTHER" id="PTHR43228">
    <property type="entry name" value="TWO-COMPONENT RESPONSE REGULATOR"/>
    <property type="match status" value="1"/>
</dbReference>
<dbReference type="Gene3D" id="3.40.50.2300">
    <property type="match status" value="1"/>
</dbReference>
<dbReference type="PANTHER" id="PTHR43228:SF19">
    <property type="entry name" value="RESPONSE REGULATOR RECEIVER DOMAIN PROTEIN"/>
    <property type="match status" value="1"/>
</dbReference>
<dbReference type="PROSITE" id="PS50110">
    <property type="entry name" value="RESPONSE_REGULATORY"/>
    <property type="match status" value="1"/>
</dbReference>
<dbReference type="AlphaFoldDB" id="A0A9D4VNR7"/>
<gene>
    <name evidence="4" type="ORF">KIW84_072534</name>
</gene>
<feature type="region of interest" description="Disordered" evidence="2">
    <location>
        <begin position="1"/>
        <end position="23"/>
    </location>
</feature>
<sequence>MDGITDHNGKQIMLSDSEDDDLPATPQRRIRALVVDTDDHLREIHADMLKRLGVETRSVKTGQEALEIIRYDEIYDLILLARHFPVIDGVQVTKMLRDMEYPATIVGVTRRLTESQWEEFFSAGLDDCIDYETPVSAKTLAFVVETTPRRQTWKLRNVYSTVYQSFLGPRPASGSGSGSSSTSRKD</sequence>
<dbReference type="EMBL" id="JAMSHJ010000007">
    <property type="protein sequence ID" value="KAI5385990.1"/>
    <property type="molecule type" value="Genomic_DNA"/>
</dbReference>
<dbReference type="InterPro" id="IPR011006">
    <property type="entry name" value="CheY-like_superfamily"/>
</dbReference>
<evidence type="ECO:0000313" key="4">
    <source>
        <dbReference type="EMBL" id="KAI5385990.1"/>
    </source>
</evidence>
<dbReference type="SUPFAM" id="SSF52172">
    <property type="entry name" value="CheY-like"/>
    <property type="match status" value="1"/>
</dbReference>
<accession>A0A9D4VNR7</accession>
<name>A0A9D4VNR7_PEA</name>